<keyword evidence="1" id="KW-0812">Transmembrane</keyword>
<dbReference type="Proteomes" id="UP000011668">
    <property type="component" value="Unassembled WGS sequence"/>
</dbReference>
<reference evidence="2 3" key="1">
    <citation type="journal article" date="2013" name="Nat. Commun.">
        <title>The evolution and pathogenic mechanisms of the rice sheath blight pathogen.</title>
        <authorList>
            <person name="Zheng A."/>
            <person name="Lin R."/>
            <person name="Xu L."/>
            <person name="Qin P."/>
            <person name="Tang C."/>
            <person name="Ai P."/>
            <person name="Zhang D."/>
            <person name="Liu Y."/>
            <person name="Sun Z."/>
            <person name="Feng H."/>
            <person name="Wang Y."/>
            <person name="Chen Y."/>
            <person name="Liang X."/>
            <person name="Fu R."/>
            <person name="Li Q."/>
            <person name="Zhang J."/>
            <person name="Yu X."/>
            <person name="Xie Z."/>
            <person name="Ding L."/>
            <person name="Guan P."/>
            <person name="Tang J."/>
            <person name="Liang Y."/>
            <person name="Wang S."/>
            <person name="Deng Q."/>
            <person name="Li S."/>
            <person name="Zhu J."/>
            <person name="Wang L."/>
            <person name="Liu H."/>
            <person name="Li P."/>
        </authorList>
    </citation>
    <scope>NUCLEOTIDE SEQUENCE [LARGE SCALE GENOMIC DNA]</scope>
    <source>
        <strain evidence="3">AG-1 IA</strain>
    </source>
</reference>
<dbReference type="AlphaFoldDB" id="L8WPK0"/>
<proteinExistence type="predicted"/>
<organism evidence="2 3">
    <name type="scientific">Thanatephorus cucumeris (strain AG1-IA)</name>
    <name type="common">Rice sheath blight fungus</name>
    <name type="synonym">Rhizoctonia solani</name>
    <dbReference type="NCBI Taxonomy" id="983506"/>
    <lineage>
        <taxon>Eukaryota</taxon>
        <taxon>Fungi</taxon>
        <taxon>Dikarya</taxon>
        <taxon>Basidiomycota</taxon>
        <taxon>Agaricomycotina</taxon>
        <taxon>Agaricomycetes</taxon>
        <taxon>Cantharellales</taxon>
        <taxon>Ceratobasidiaceae</taxon>
        <taxon>Rhizoctonia</taxon>
        <taxon>Rhizoctonia solani AG-1</taxon>
    </lineage>
</organism>
<dbReference type="EMBL" id="AFRT01001588">
    <property type="protein sequence ID" value="ELU39910.1"/>
    <property type="molecule type" value="Genomic_DNA"/>
</dbReference>
<keyword evidence="3" id="KW-1185">Reference proteome</keyword>
<name>L8WPK0_THACA</name>
<keyword evidence="1" id="KW-0472">Membrane</keyword>
<keyword evidence="1" id="KW-1133">Transmembrane helix</keyword>
<comment type="caution">
    <text evidence="2">The sequence shown here is derived from an EMBL/GenBank/DDBJ whole genome shotgun (WGS) entry which is preliminary data.</text>
</comment>
<accession>L8WPK0</accession>
<dbReference type="HOGENOM" id="CLU_1171298_0_0_1"/>
<evidence type="ECO:0000313" key="2">
    <source>
        <dbReference type="EMBL" id="ELU39910.1"/>
    </source>
</evidence>
<evidence type="ECO:0000256" key="1">
    <source>
        <dbReference type="SAM" id="Phobius"/>
    </source>
</evidence>
<protein>
    <submittedName>
        <fullName evidence="2">Uncharacterized protein</fullName>
    </submittedName>
</protein>
<feature type="transmembrane region" description="Helical" evidence="1">
    <location>
        <begin position="20"/>
        <end position="37"/>
    </location>
</feature>
<gene>
    <name evidence="2" type="ORF">AG1IA_06060</name>
</gene>
<evidence type="ECO:0000313" key="3">
    <source>
        <dbReference type="Proteomes" id="UP000011668"/>
    </source>
</evidence>
<sequence>MAYWNLAVSNLFLLVPDHQSHFLSLSISLSPAVLVLVSPPHSPFLLHVLASLTIPPLVYTLGSTAVQRLPLFASRSSLLMTGAGLRGSYHDGQSRSAQSDMINVVVAYLMIRFPLCPWPELHEWGWWVNITGALCVDGTGASGVVGDDEPVGEEGDVVLLWSMFLIHAPIDPLDGNVQEPFVPQEHCPHRTLAPEPNRIRKCSDCCCMTCKRGRLIRGDSVLIKERRYGPRMKHPPK</sequence>
<feature type="transmembrane region" description="Helical" evidence="1">
    <location>
        <begin position="44"/>
        <end position="62"/>
    </location>
</feature>